<evidence type="ECO:0000256" key="1">
    <source>
        <dbReference type="SAM" id="MobiDB-lite"/>
    </source>
</evidence>
<feature type="region of interest" description="Disordered" evidence="1">
    <location>
        <begin position="81"/>
        <end position="122"/>
    </location>
</feature>
<evidence type="ECO:0000313" key="2">
    <source>
        <dbReference type="EMBL" id="RNL52967.1"/>
    </source>
</evidence>
<proteinExistence type="predicted"/>
<dbReference type="AlphaFoldDB" id="A0A3N0BV33"/>
<comment type="caution">
    <text evidence="2">The sequence shown here is derived from an EMBL/GenBank/DDBJ whole genome shotgun (WGS) entry which is preliminary data.</text>
</comment>
<keyword evidence="3" id="KW-1185">Reference proteome</keyword>
<sequence>MTLESIKNMVGDFVAHHVHFAATSGPLLSWRPAQGRRARKACPRDGTRFYGFDAFYCQAGIAVAPEKGEVEGAMGWFRRERAVGPAGPTTLRSSKPRRRRGGSPQACNGHLPAGTASKENIS</sequence>
<protein>
    <submittedName>
        <fullName evidence="2">Uncharacterized protein</fullName>
    </submittedName>
</protein>
<name>A0A3N0BV33_9MICC</name>
<gene>
    <name evidence="2" type="ORF">D7003_13405</name>
</gene>
<accession>A0A3N0BV33</accession>
<reference evidence="2 3" key="1">
    <citation type="submission" date="2018-10" db="EMBL/GenBank/DDBJ databases">
        <title>Genome sequencing of Arthrobacter oryzae TNB02.</title>
        <authorList>
            <person name="Cho Y.-J."/>
            <person name="Cho A."/>
            <person name="Kim O.-S."/>
        </authorList>
    </citation>
    <scope>NUCLEOTIDE SEQUENCE [LARGE SCALE GENOMIC DNA]</scope>
    <source>
        <strain evidence="2 3">TNB02</strain>
    </source>
</reference>
<dbReference type="Proteomes" id="UP000273807">
    <property type="component" value="Unassembled WGS sequence"/>
</dbReference>
<evidence type="ECO:0000313" key="3">
    <source>
        <dbReference type="Proteomes" id="UP000273807"/>
    </source>
</evidence>
<organism evidence="2 3">
    <name type="scientific">Arthrobacter oryzae</name>
    <dbReference type="NCBI Taxonomy" id="409290"/>
    <lineage>
        <taxon>Bacteria</taxon>
        <taxon>Bacillati</taxon>
        <taxon>Actinomycetota</taxon>
        <taxon>Actinomycetes</taxon>
        <taxon>Micrococcales</taxon>
        <taxon>Micrococcaceae</taxon>
        <taxon>Arthrobacter</taxon>
    </lineage>
</organism>
<dbReference type="EMBL" id="RBED01000111">
    <property type="protein sequence ID" value="RNL52967.1"/>
    <property type="molecule type" value="Genomic_DNA"/>
</dbReference>